<dbReference type="SMART" id="SM00112">
    <property type="entry name" value="CA"/>
    <property type="match status" value="6"/>
</dbReference>
<sequence>MSHLAKCFCGPAFILLLFVSDLVSGQIHYSIPEELEQGAFVGNIVRDLGLNVEKLSARKFRLVSDDSRQYLKVNVENGILFVNERIDREELCGQSPTCSLSFEAAVDNPLEVHPIEVEIVDINDNSPNFPKERIALQIGEWITPGASFPLESAHDLDVGVNAINTYEISSNDYFGLSVQTRSDGSKHAELLLEKKALDREQQSALQLVLTALDGGKPHRSGTTDISITVLDNNDNAPIFQHEVYRSSIPENTPDDTSVAQVKATDLDAGPNAELQYSFSSHSSDRGRELFQLDSKTGEIKVRGVLDFEEANIYELYVQATDKGATPMAGHAKVIVKLIDVNDNAPEIKLRSMSRVVSEDVKLGTVVAVISVIDRDSGKNGQVHCTVPVNIPFRLQQSPKKQYKLVVGEALDREKQSSFNISILAWDGGTPPLSANRTMLVSVSDVNDNAPEFTQSSYNVYLMENNTPGASIFAVTALDPDVDQNGEISYSVVENQIQDVSATAYISVSSKSGNIYALRSFDYEQLKHFQIKVQAQDGGFPPLTNVALVNVIILDQNDNAPFIVSPITWNNSTAVGIPLRSTYPGYSVTKVLGTDADSGQNARLSYQLMDATDPSLFSVGLLTGEIRTLRRLLEEDATTQSLVILVKDNGQPSLSSTATLLFSLLSNVTDIVPEPSERSKNRFYFSDLNLYLIVGLGSTSFIFLVTIILLLGIRCKQGRNITEGYISTVSVNYSGVGAQPYNYSICLSPESSKSEFLYLKPYSATLPYSDVSVKNTTNTSESTVYLWENAAANCAQQCPTNSRGLKMTNLLMFWVLEGLLLGSVWSKETCPRFGPLPGIELRSLTCKASAQPLSYRTPRWVE</sequence>
<feature type="signal peptide" evidence="14">
    <location>
        <begin position="1"/>
        <end position="25"/>
    </location>
</feature>
<evidence type="ECO:0000256" key="2">
    <source>
        <dbReference type="ARBA" id="ARBA00004251"/>
    </source>
</evidence>
<evidence type="ECO:0000256" key="3">
    <source>
        <dbReference type="ARBA" id="ARBA00022475"/>
    </source>
</evidence>
<dbReference type="SUPFAM" id="SSF49313">
    <property type="entry name" value="Cadherin-like"/>
    <property type="match status" value="6"/>
</dbReference>
<feature type="domain" description="Cadherin" evidence="15">
    <location>
        <begin position="23"/>
        <end position="129"/>
    </location>
</feature>
<dbReference type="InterPro" id="IPR032455">
    <property type="entry name" value="Cadherin_C"/>
</dbReference>
<reference evidence="16" key="4">
    <citation type="submission" date="2025-08" db="UniProtKB">
        <authorList>
            <consortium name="Ensembl"/>
        </authorList>
    </citation>
    <scope>IDENTIFICATION</scope>
</reference>
<evidence type="ECO:0000256" key="4">
    <source>
        <dbReference type="ARBA" id="ARBA00022692"/>
    </source>
</evidence>
<dbReference type="FunFam" id="2.60.40.60:FF:000004">
    <property type="entry name" value="Protocadherin 1 gamma 2"/>
    <property type="match status" value="1"/>
</dbReference>
<evidence type="ECO:0000256" key="6">
    <source>
        <dbReference type="ARBA" id="ARBA00022737"/>
    </source>
</evidence>
<reference evidence="16" key="5">
    <citation type="submission" date="2025-09" db="UniProtKB">
        <authorList>
            <consortium name="Ensembl"/>
        </authorList>
    </citation>
    <scope>IDENTIFICATION</scope>
</reference>
<dbReference type="Pfam" id="PF16492">
    <property type="entry name" value="Cadherin_C_2"/>
    <property type="match status" value="1"/>
</dbReference>
<reference evidence="17" key="1">
    <citation type="journal article" date="2006" name="Science">
        <title>Ancient noncoding elements conserved in the human genome.</title>
        <authorList>
            <person name="Venkatesh B."/>
            <person name="Kirkness E.F."/>
            <person name="Loh Y.H."/>
            <person name="Halpern A.L."/>
            <person name="Lee A.P."/>
            <person name="Johnson J."/>
            <person name="Dandona N."/>
            <person name="Viswanathan L.D."/>
            <person name="Tay A."/>
            <person name="Venter J.C."/>
            <person name="Strausberg R.L."/>
            <person name="Brenner S."/>
        </authorList>
    </citation>
    <scope>NUCLEOTIDE SEQUENCE [LARGE SCALE GENOMIC DNA]</scope>
</reference>
<feature type="transmembrane region" description="Helical" evidence="13">
    <location>
        <begin position="687"/>
        <end position="710"/>
    </location>
</feature>
<evidence type="ECO:0000256" key="14">
    <source>
        <dbReference type="SAM" id="SignalP"/>
    </source>
</evidence>
<dbReference type="Proteomes" id="UP000314986">
    <property type="component" value="Unassembled WGS sequence"/>
</dbReference>
<keyword evidence="8" id="KW-0130">Cell adhesion</keyword>
<keyword evidence="17" id="KW-1185">Reference proteome</keyword>
<dbReference type="Gene3D" id="2.60.40.60">
    <property type="entry name" value="Cadherins"/>
    <property type="match status" value="6"/>
</dbReference>
<evidence type="ECO:0000256" key="1">
    <source>
        <dbReference type="ARBA" id="ARBA00003436"/>
    </source>
</evidence>
<feature type="domain" description="Cadherin" evidence="15">
    <location>
        <begin position="130"/>
        <end position="239"/>
    </location>
</feature>
<keyword evidence="9 13" id="KW-1133">Transmembrane helix</keyword>
<reference evidence="17" key="2">
    <citation type="journal article" date="2007" name="PLoS Biol.">
        <title>Survey sequencing and comparative analysis of the elephant shark (Callorhinchus milii) genome.</title>
        <authorList>
            <person name="Venkatesh B."/>
            <person name="Kirkness E.F."/>
            <person name="Loh Y.H."/>
            <person name="Halpern A.L."/>
            <person name="Lee A.P."/>
            <person name="Johnson J."/>
            <person name="Dandona N."/>
            <person name="Viswanathan L.D."/>
            <person name="Tay A."/>
            <person name="Venter J.C."/>
            <person name="Strausberg R.L."/>
            <person name="Brenner S."/>
        </authorList>
    </citation>
    <scope>NUCLEOTIDE SEQUENCE [LARGE SCALE GENOMIC DNA]</scope>
</reference>
<feature type="domain" description="Cadherin" evidence="15">
    <location>
        <begin position="453"/>
        <end position="562"/>
    </location>
</feature>
<dbReference type="Pfam" id="PF00028">
    <property type="entry name" value="Cadherin"/>
    <property type="match status" value="5"/>
</dbReference>
<feature type="domain" description="Cadherin" evidence="15">
    <location>
        <begin position="583"/>
        <end position="674"/>
    </location>
</feature>
<dbReference type="PROSITE" id="PS50268">
    <property type="entry name" value="CADHERIN_2"/>
    <property type="match status" value="6"/>
</dbReference>
<dbReference type="InterPro" id="IPR013164">
    <property type="entry name" value="Cadherin_N"/>
</dbReference>
<keyword evidence="11" id="KW-0325">Glycoprotein</keyword>
<dbReference type="InterPro" id="IPR015919">
    <property type="entry name" value="Cadherin-like_sf"/>
</dbReference>
<keyword evidence="6" id="KW-0677">Repeat</keyword>
<dbReference type="Pfam" id="PF08266">
    <property type="entry name" value="Cadherin_2"/>
    <property type="match status" value="1"/>
</dbReference>
<dbReference type="FunFam" id="2.60.40.60:FF:000001">
    <property type="entry name" value="Protocadherin alpha 2"/>
    <property type="match status" value="1"/>
</dbReference>
<dbReference type="GO" id="GO:0005886">
    <property type="term" value="C:plasma membrane"/>
    <property type="evidence" value="ECO:0007669"/>
    <property type="project" value="UniProtKB-SubCell"/>
</dbReference>
<comment type="subcellular location">
    <subcellularLocation>
        <location evidence="2">Cell membrane</location>
        <topology evidence="2">Single-pass type I membrane protein</topology>
    </subcellularLocation>
</comment>
<keyword evidence="7 12" id="KW-0106">Calcium</keyword>
<dbReference type="GO" id="GO:0005509">
    <property type="term" value="F:calcium ion binding"/>
    <property type="evidence" value="ECO:0007669"/>
    <property type="project" value="UniProtKB-UniRule"/>
</dbReference>
<keyword evidence="10 13" id="KW-0472">Membrane</keyword>
<evidence type="ECO:0000256" key="5">
    <source>
        <dbReference type="ARBA" id="ARBA00022729"/>
    </source>
</evidence>
<dbReference type="FunFam" id="2.60.40.60:FF:000129">
    <property type="entry name" value="protocadherin alpha-C2 isoform X1"/>
    <property type="match status" value="1"/>
</dbReference>
<evidence type="ECO:0000256" key="12">
    <source>
        <dbReference type="PROSITE-ProRule" id="PRU00043"/>
    </source>
</evidence>
<protein>
    <recommendedName>
        <fullName evidence="15">Cadherin domain-containing protein</fullName>
    </recommendedName>
</protein>
<keyword evidence="5 14" id="KW-0732">Signal</keyword>
<evidence type="ECO:0000256" key="11">
    <source>
        <dbReference type="ARBA" id="ARBA00023180"/>
    </source>
</evidence>
<comment type="function">
    <text evidence="1">Potential calcium-dependent cell-adhesion protein. May be involved in the establishment and maintenance of specific neuronal connections in the brain.</text>
</comment>
<dbReference type="PRINTS" id="PR00205">
    <property type="entry name" value="CADHERIN"/>
</dbReference>
<organism evidence="16 17">
    <name type="scientific">Callorhinchus milii</name>
    <name type="common">Ghost shark</name>
    <dbReference type="NCBI Taxonomy" id="7868"/>
    <lineage>
        <taxon>Eukaryota</taxon>
        <taxon>Metazoa</taxon>
        <taxon>Chordata</taxon>
        <taxon>Craniata</taxon>
        <taxon>Vertebrata</taxon>
        <taxon>Chondrichthyes</taxon>
        <taxon>Holocephali</taxon>
        <taxon>Chimaeriformes</taxon>
        <taxon>Callorhinchidae</taxon>
        <taxon>Callorhinchus</taxon>
    </lineage>
</organism>
<dbReference type="PROSITE" id="PS00232">
    <property type="entry name" value="CADHERIN_1"/>
    <property type="match status" value="3"/>
</dbReference>
<feature type="domain" description="Cadherin" evidence="15">
    <location>
        <begin position="240"/>
        <end position="347"/>
    </location>
</feature>
<accession>A0A4W3JTC4</accession>
<dbReference type="InterPro" id="IPR002126">
    <property type="entry name" value="Cadherin-like_dom"/>
</dbReference>
<evidence type="ECO:0000256" key="10">
    <source>
        <dbReference type="ARBA" id="ARBA00023136"/>
    </source>
</evidence>
<dbReference type="CDD" id="cd11304">
    <property type="entry name" value="Cadherin_repeat"/>
    <property type="match status" value="6"/>
</dbReference>
<dbReference type="Ensembl" id="ENSCMIT00000041953.1">
    <property type="protein sequence ID" value="ENSCMIP00000041368.1"/>
    <property type="gene ID" value="ENSCMIG00000017240.1"/>
</dbReference>
<keyword evidence="4 13" id="KW-0812">Transmembrane</keyword>
<proteinExistence type="predicted"/>
<evidence type="ECO:0000256" key="9">
    <source>
        <dbReference type="ARBA" id="ARBA00022989"/>
    </source>
</evidence>
<keyword evidence="3" id="KW-1003">Cell membrane</keyword>
<reference evidence="17" key="3">
    <citation type="journal article" date="2014" name="Nature">
        <title>Elephant shark genome provides unique insights into gnathostome evolution.</title>
        <authorList>
            <consortium name="International Elephant Shark Genome Sequencing Consortium"/>
            <person name="Venkatesh B."/>
            <person name="Lee A.P."/>
            <person name="Ravi V."/>
            <person name="Maurya A.K."/>
            <person name="Lian M.M."/>
            <person name="Swann J.B."/>
            <person name="Ohta Y."/>
            <person name="Flajnik M.F."/>
            <person name="Sutoh Y."/>
            <person name="Kasahara M."/>
            <person name="Hoon S."/>
            <person name="Gangu V."/>
            <person name="Roy S.W."/>
            <person name="Irimia M."/>
            <person name="Korzh V."/>
            <person name="Kondrychyn I."/>
            <person name="Lim Z.W."/>
            <person name="Tay B.H."/>
            <person name="Tohari S."/>
            <person name="Kong K.W."/>
            <person name="Ho S."/>
            <person name="Lorente-Galdos B."/>
            <person name="Quilez J."/>
            <person name="Marques-Bonet T."/>
            <person name="Raney B.J."/>
            <person name="Ingham P.W."/>
            <person name="Tay A."/>
            <person name="Hillier L.W."/>
            <person name="Minx P."/>
            <person name="Boehm T."/>
            <person name="Wilson R.K."/>
            <person name="Brenner S."/>
            <person name="Warren W.C."/>
        </authorList>
    </citation>
    <scope>NUCLEOTIDE SEQUENCE [LARGE SCALE GENOMIC DNA]</scope>
</reference>
<name>A0A4W3JTC4_CALMI</name>
<dbReference type="PANTHER" id="PTHR24028">
    <property type="entry name" value="CADHERIN-87A"/>
    <property type="match status" value="1"/>
</dbReference>
<evidence type="ECO:0000313" key="17">
    <source>
        <dbReference type="Proteomes" id="UP000314986"/>
    </source>
</evidence>
<evidence type="ECO:0000256" key="7">
    <source>
        <dbReference type="ARBA" id="ARBA00022837"/>
    </source>
</evidence>
<dbReference type="InterPro" id="IPR050174">
    <property type="entry name" value="Protocadherin/Cadherin-CA"/>
</dbReference>
<dbReference type="PANTHER" id="PTHR24028:SF236">
    <property type="entry name" value="PROTOCADHERIN GAMMA-C3"/>
    <property type="match status" value="1"/>
</dbReference>
<dbReference type="FunFam" id="2.60.40.60:FF:000002">
    <property type="entry name" value="Protocadherin alpha 2"/>
    <property type="match status" value="1"/>
</dbReference>
<dbReference type="FunFam" id="2.60.40.60:FF:000018">
    <property type="entry name" value="Protocadherin gamma c3"/>
    <property type="match status" value="1"/>
</dbReference>
<dbReference type="GeneTree" id="ENSGT00940000163777"/>
<evidence type="ECO:0000256" key="13">
    <source>
        <dbReference type="SAM" id="Phobius"/>
    </source>
</evidence>
<dbReference type="AlphaFoldDB" id="A0A4W3JTC4"/>
<evidence type="ECO:0000259" key="15">
    <source>
        <dbReference type="PROSITE" id="PS50268"/>
    </source>
</evidence>
<dbReference type="InterPro" id="IPR020894">
    <property type="entry name" value="Cadherin_CS"/>
</dbReference>
<dbReference type="InParanoid" id="A0A4W3JTC4"/>
<evidence type="ECO:0000313" key="16">
    <source>
        <dbReference type="Ensembl" id="ENSCMIP00000041368.1"/>
    </source>
</evidence>
<dbReference type="FunFam" id="2.60.40.60:FF:000006">
    <property type="entry name" value="Protocadherin alpha 2"/>
    <property type="match status" value="1"/>
</dbReference>
<feature type="chain" id="PRO_5021501075" description="Cadherin domain-containing protein" evidence="14">
    <location>
        <begin position="26"/>
        <end position="861"/>
    </location>
</feature>
<evidence type="ECO:0000256" key="8">
    <source>
        <dbReference type="ARBA" id="ARBA00022889"/>
    </source>
</evidence>
<dbReference type="GO" id="GO:0007156">
    <property type="term" value="P:homophilic cell adhesion via plasma membrane adhesion molecules"/>
    <property type="evidence" value="ECO:0007669"/>
    <property type="project" value="InterPro"/>
</dbReference>
<feature type="domain" description="Cadherin" evidence="15">
    <location>
        <begin position="356"/>
        <end position="452"/>
    </location>
</feature>